<gene>
    <name evidence="2" type="ORF">DERYTH_LOCUS19919</name>
</gene>
<evidence type="ECO:0000313" key="2">
    <source>
        <dbReference type="EMBL" id="CAG8783353.1"/>
    </source>
</evidence>
<dbReference type="EMBL" id="CAJVPY010022610">
    <property type="protein sequence ID" value="CAG8783353.1"/>
    <property type="molecule type" value="Genomic_DNA"/>
</dbReference>
<evidence type="ECO:0000256" key="1">
    <source>
        <dbReference type="SAM" id="MobiDB-lite"/>
    </source>
</evidence>
<evidence type="ECO:0000313" key="3">
    <source>
        <dbReference type="Proteomes" id="UP000789405"/>
    </source>
</evidence>
<feature type="region of interest" description="Disordered" evidence="1">
    <location>
        <begin position="74"/>
        <end position="101"/>
    </location>
</feature>
<keyword evidence="3" id="KW-1185">Reference proteome</keyword>
<comment type="caution">
    <text evidence="2">The sequence shown here is derived from an EMBL/GenBank/DDBJ whole genome shotgun (WGS) entry which is preliminary data.</text>
</comment>
<accession>A0A9N9JJ33</accession>
<feature type="compositionally biased region" description="Basic and acidic residues" evidence="1">
    <location>
        <begin position="85"/>
        <end position="101"/>
    </location>
</feature>
<reference evidence="2" key="1">
    <citation type="submission" date="2021-06" db="EMBL/GenBank/DDBJ databases">
        <authorList>
            <person name="Kallberg Y."/>
            <person name="Tangrot J."/>
            <person name="Rosling A."/>
        </authorList>
    </citation>
    <scope>NUCLEOTIDE SEQUENCE</scope>
    <source>
        <strain evidence="2">MA453B</strain>
    </source>
</reference>
<sequence length="101" mass="11443">PNGVEELETLMERTATLLEHLPQVQNDAVVRVHHVQLKRKERFDKKLRPLPALFIKDKVLLYDAAKDGYKIANNAWGSSGSTDQHTADKKILRSSRGRADP</sequence>
<protein>
    <submittedName>
        <fullName evidence="2">22039_t:CDS:1</fullName>
    </submittedName>
</protein>
<feature type="non-terminal residue" evidence="2">
    <location>
        <position position="101"/>
    </location>
</feature>
<organism evidence="2 3">
    <name type="scientific">Dentiscutata erythropus</name>
    <dbReference type="NCBI Taxonomy" id="1348616"/>
    <lineage>
        <taxon>Eukaryota</taxon>
        <taxon>Fungi</taxon>
        <taxon>Fungi incertae sedis</taxon>
        <taxon>Mucoromycota</taxon>
        <taxon>Glomeromycotina</taxon>
        <taxon>Glomeromycetes</taxon>
        <taxon>Diversisporales</taxon>
        <taxon>Gigasporaceae</taxon>
        <taxon>Dentiscutata</taxon>
    </lineage>
</organism>
<dbReference type="AlphaFoldDB" id="A0A9N9JJ33"/>
<name>A0A9N9JJ33_9GLOM</name>
<dbReference type="Proteomes" id="UP000789405">
    <property type="component" value="Unassembled WGS sequence"/>
</dbReference>
<feature type="compositionally biased region" description="Polar residues" evidence="1">
    <location>
        <begin position="75"/>
        <end position="84"/>
    </location>
</feature>
<proteinExistence type="predicted"/>